<organism evidence="16 17">
    <name type="scientific">Pseudobdellovibrio exovorus JSS</name>
    <dbReference type="NCBI Taxonomy" id="1184267"/>
    <lineage>
        <taxon>Bacteria</taxon>
        <taxon>Pseudomonadati</taxon>
        <taxon>Bdellovibrionota</taxon>
        <taxon>Bdellovibrionia</taxon>
        <taxon>Bdellovibrionales</taxon>
        <taxon>Pseudobdellovibrionaceae</taxon>
        <taxon>Pseudobdellovibrio</taxon>
    </lineage>
</organism>
<dbReference type="Proteomes" id="UP000012040">
    <property type="component" value="Chromosome"/>
</dbReference>
<evidence type="ECO:0000256" key="11">
    <source>
        <dbReference type="ARBA" id="ARBA00033245"/>
    </source>
</evidence>
<evidence type="ECO:0000256" key="13">
    <source>
        <dbReference type="HAMAP-Rule" id="MF_01810"/>
    </source>
</evidence>
<dbReference type="PANTHER" id="PTHR12428:SF65">
    <property type="entry name" value="CYTOCHROME C OXIDASE ASSEMBLY PROTEIN COX18, MITOCHONDRIAL"/>
    <property type="match status" value="1"/>
</dbReference>
<dbReference type="GO" id="GO:0032977">
    <property type="term" value="F:membrane insertase activity"/>
    <property type="evidence" value="ECO:0007669"/>
    <property type="project" value="InterPro"/>
</dbReference>
<dbReference type="InterPro" id="IPR047196">
    <property type="entry name" value="YidC_ALB_C"/>
</dbReference>
<reference evidence="16 17" key="1">
    <citation type="journal article" date="2013" name="ISME J.">
        <title>By their genes ye shall know them: genomic signatures of predatory bacteria.</title>
        <authorList>
            <person name="Pasternak Z."/>
            <person name="Pietrokovski S."/>
            <person name="Rotem O."/>
            <person name="Gophna U."/>
            <person name="Lurie-Weinberger M.N."/>
            <person name="Jurkevitch E."/>
        </authorList>
    </citation>
    <scope>NUCLEOTIDE SEQUENCE [LARGE SCALE GENOMIC DNA]</scope>
    <source>
        <strain evidence="16 17">JSS</strain>
    </source>
</reference>
<keyword evidence="4 13" id="KW-0813">Transport</keyword>
<keyword evidence="17" id="KW-1185">Reference proteome</keyword>
<dbReference type="Pfam" id="PF02096">
    <property type="entry name" value="60KD_IMP"/>
    <property type="match status" value="1"/>
</dbReference>
<dbReference type="STRING" id="1184267.A11Q_2620"/>
<dbReference type="GO" id="GO:0005886">
    <property type="term" value="C:plasma membrane"/>
    <property type="evidence" value="ECO:0007669"/>
    <property type="project" value="UniProtKB-SubCell"/>
</dbReference>
<proteinExistence type="inferred from homology"/>
<dbReference type="CDD" id="cd20070">
    <property type="entry name" value="5TM_YidC_Alb3"/>
    <property type="match status" value="1"/>
</dbReference>
<feature type="transmembrane region" description="Helical" evidence="13">
    <location>
        <begin position="511"/>
        <end position="528"/>
    </location>
</feature>
<dbReference type="RefSeq" id="WP_015471326.1">
    <property type="nucleotide sequence ID" value="NC_020813.1"/>
</dbReference>
<dbReference type="InterPro" id="IPR001708">
    <property type="entry name" value="YidC/ALB3/OXA1/COX18"/>
</dbReference>
<evidence type="ECO:0000259" key="15">
    <source>
        <dbReference type="Pfam" id="PF14849"/>
    </source>
</evidence>
<evidence type="ECO:0000256" key="4">
    <source>
        <dbReference type="ARBA" id="ARBA00022448"/>
    </source>
</evidence>
<feature type="transmembrane region" description="Helical" evidence="13">
    <location>
        <begin position="351"/>
        <end position="372"/>
    </location>
</feature>
<dbReference type="InterPro" id="IPR028055">
    <property type="entry name" value="YidC/Oxa/ALB_C"/>
</dbReference>
<dbReference type="HAMAP" id="MF_01810">
    <property type="entry name" value="YidC_type1"/>
    <property type="match status" value="1"/>
</dbReference>
<evidence type="ECO:0000313" key="16">
    <source>
        <dbReference type="EMBL" id="AGH96836.1"/>
    </source>
</evidence>
<name>M4VFK3_9BACT</name>
<evidence type="ECO:0000259" key="14">
    <source>
        <dbReference type="Pfam" id="PF02096"/>
    </source>
</evidence>
<feature type="transmembrane region" description="Helical" evidence="13">
    <location>
        <begin position="14"/>
        <end position="32"/>
    </location>
</feature>
<dbReference type="InterPro" id="IPR019998">
    <property type="entry name" value="Membr_insert_YidC"/>
</dbReference>
<dbReference type="NCBIfam" id="TIGR03593">
    <property type="entry name" value="yidC_nterm"/>
    <property type="match status" value="1"/>
</dbReference>
<comment type="function">
    <text evidence="13">Required for the insertion and/or proper folding and/or complex formation of integral membrane proteins into the membrane. Involved in integration of membrane proteins that insert both dependently and independently of the Sec translocase complex, as well as at least some lipoproteins. Aids folding of multispanning membrane proteins.</text>
</comment>
<sequence>MNNQNESPFGNPKFIASIIVVFLMLWGWQYYMNKTYPPAPAKPAATEVAGSTANGSANGTVSAEVGTGASAATIGSNGTANLAQQAAETATEKTFSYEDENVKWSLSSFGMGLNSLELKKYTNKQKQPIVFNSSEKLFANTVENQNVFYKLEQTSATEFVGTATVNGKNIRRTVVYHPETMSFTSEVSFDTTPSTVTFSTAEPKLVISSGNFFLPSFERQDFLFQDAEKVKTEHVSGLKDEETLSKSASNIRLASIGSQYFTQSYIDKSDVLPSLNMNVANKTAKMDVVYDLKDAKVSRLSNIIFIGPKVPENLNKIDPLLPEVMDYGIFGFISKPLLSLMKFMFGIFGNWGLAIIALTIVVRFVMLPFNIVSFKSARAMQKIQPELQAVREKYKNDPMAVNRETMALMKQHNANPLSSCLPMLIQIPIFFALWRTIGSSIEIYQQPFFGWITDLSSHDKFFVLPVLMGVTMFFQQKLTPTTMDPMQAKILNFMPILFSLFMLSLPSGLTLYNFVSALFGVGQQYFLMKDRKTDKKADDAVGALAKKVSLKAKK</sequence>
<feature type="domain" description="Membrane insertase YidC/Oxa/ALB C-terminal" evidence="14">
    <location>
        <begin position="351"/>
        <end position="529"/>
    </location>
</feature>
<dbReference type="KEGG" id="bex:A11Q_2620"/>
<feature type="domain" description="Membrane insertase YidC N-terminal" evidence="15">
    <location>
        <begin position="101"/>
        <end position="339"/>
    </location>
</feature>
<keyword evidence="7 13" id="KW-0653">Protein transport</keyword>
<dbReference type="Gene3D" id="2.70.98.90">
    <property type="match status" value="1"/>
</dbReference>
<comment type="similarity">
    <text evidence="2 13">Belongs to the OXA1/ALB3/YidC family. Type 1 subfamily.</text>
</comment>
<evidence type="ECO:0000256" key="2">
    <source>
        <dbReference type="ARBA" id="ARBA00010527"/>
    </source>
</evidence>
<dbReference type="PATRIC" id="fig|1184267.3.peg.2648"/>
<dbReference type="OrthoDB" id="5287735at2"/>
<evidence type="ECO:0000256" key="12">
    <source>
        <dbReference type="ARBA" id="ARBA00033342"/>
    </source>
</evidence>
<evidence type="ECO:0000256" key="5">
    <source>
        <dbReference type="ARBA" id="ARBA00022475"/>
    </source>
</evidence>
<keyword evidence="8 13" id="KW-1133">Transmembrane helix</keyword>
<dbReference type="HOGENOM" id="CLU_016535_3_0_7"/>
<dbReference type="GO" id="GO:0051205">
    <property type="term" value="P:protein insertion into membrane"/>
    <property type="evidence" value="ECO:0007669"/>
    <property type="project" value="TreeGrafter"/>
</dbReference>
<keyword evidence="10 13" id="KW-0143">Chaperone</keyword>
<keyword evidence="6 13" id="KW-0812">Transmembrane</keyword>
<evidence type="ECO:0000256" key="3">
    <source>
        <dbReference type="ARBA" id="ARBA00015325"/>
    </source>
</evidence>
<evidence type="ECO:0000256" key="1">
    <source>
        <dbReference type="ARBA" id="ARBA00004429"/>
    </source>
</evidence>
<dbReference type="NCBIfam" id="TIGR03592">
    <property type="entry name" value="yidC_oxa1_cterm"/>
    <property type="match status" value="1"/>
</dbReference>
<feature type="transmembrane region" description="Helical" evidence="13">
    <location>
        <begin position="416"/>
        <end position="437"/>
    </location>
</feature>
<evidence type="ECO:0000313" key="17">
    <source>
        <dbReference type="Proteomes" id="UP000012040"/>
    </source>
</evidence>
<evidence type="ECO:0000256" key="7">
    <source>
        <dbReference type="ARBA" id="ARBA00022927"/>
    </source>
</evidence>
<evidence type="ECO:0000256" key="9">
    <source>
        <dbReference type="ARBA" id="ARBA00023136"/>
    </source>
</evidence>
<protein>
    <recommendedName>
        <fullName evidence="3 13">Membrane protein insertase YidC</fullName>
    </recommendedName>
    <alternativeName>
        <fullName evidence="12 13">Foldase YidC</fullName>
    </alternativeName>
    <alternativeName>
        <fullName evidence="11 13">Membrane integrase YidC</fullName>
    </alternativeName>
    <alternativeName>
        <fullName evidence="13">Membrane protein YidC</fullName>
    </alternativeName>
</protein>
<dbReference type="AlphaFoldDB" id="M4VFK3"/>
<dbReference type="PRINTS" id="PR01900">
    <property type="entry name" value="YIDCPROTEIN"/>
</dbReference>
<keyword evidence="5 13" id="KW-1003">Cell membrane</keyword>
<evidence type="ECO:0000256" key="8">
    <source>
        <dbReference type="ARBA" id="ARBA00022989"/>
    </source>
</evidence>
<evidence type="ECO:0000256" key="6">
    <source>
        <dbReference type="ARBA" id="ARBA00022692"/>
    </source>
</evidence>
<dbReference type="PANTHER" id="PTHR12428">
    <property type="entry name" value="OXA1"/>
    <property type="match status" value="1"/>
</dbReference>
<dbReference type="eggNOG" id="COG0706">
    <property type="taxonomic scope" value="Bacteria"/>
</dbReference>
<dbReference type="InterPro" id="IPR038221">
    <property type="entry name" value="YidC_periplasmic_sf"/>
</dbReference>
<dbReference type="Pfam" id="PF14849">
    <property type="entry name" value="YidC_periplas"/>
    <property type="match status" value="1"/>
</dbReference>
<gene>
    <name evidence="13" type="primary">yidC</name>
    <name evidence="16" type="ORF">A11Q_2620</name>
</gene>
<dbReference type="PRINTS" id="PR00701">
    <property type="entry name" value="60KDINNERMP"/>
</dbReference>
<dbReference type="GO" id="GO:0015031">
    <property type="term" value="P:protein transport"/>
    <property type="evidence" value="ECO:0007669"/>
    <property type="project" value="UniProtKB-KW"/>
</dbReference>
<comment type="subunit">
    <text evidence="13">Interacts with the Sec translocase complex via SecD. Specifically interacts with transmembrane segments of nascent integral membrane proteins during membrane integration.</text>
</comment>
<accession>M4VFK3</accession>
<dbReference type="EMBL" id="CP003537">
    <property type="protein sequence ID" value="AGH96836.1"/>
    <property type="molecule type" value="Genomic_DNA"/>
</dbReference>
<keyword evidence="9 13" id="KW-0472">Membrane</keyword>
<evidence type="ECO:0000256" key="10">
    <source>
        <dbReference type="ARBA" id="ARBA00023186"/>
    </source>
</evidence>
<comment type="subcellular location">
    <subcellularLocation>
        <location evidence="1">Cell inner membrane</location>
        <topology evidence="1">Multi-pass membrane protein</topology>
    </subcellularLocation>
    <subcellularLocation>
        <location evidence="13">Cell membrane</location>
        <topology evidence="13">Multi-pass membrane protein</topology>
    </subcellularLocation>
</comment>
<dbReference type="InterPro" id="IPR028053">
    <property type="entry name" value="Membr_insert_YidC_N"/>
</dbReference>